<accession>A0ABP7J5K6</accession>
<organism evidence="1 2">
    <name type="scientific">Streptomyces coacervatus</name>
    <dbReference type="NCBI Taxonomy" id="647381"/>
    <lineage>
        <taxon>Bacteria</taxon>
        <taxon>Bacillati</taxon>
        <taxon>Actinomycetota</taxon>
        <taxon>Actinomycetes</taxon>
        <taxon>Kitasatosporales</taxon>
        <taxon>Streptomycetaceae</taxon>
        <taxon>Streptomyces</taxon>
    </lineage>
</organism>
<dbReference type="Proteomes" id="UP001501009">
    <property type="component" value="Unassembled WGS sequence"/>
</dbReference>
<evidence type="ECO:0000313" key="1">
    <source>
        <dbReference type="EMBL" id="GAA3834775.1"/>
    </source>
</evidence>
<sequence>MRLKSLEEALADARVLQGEYDTYDAARARHRIAKEAVHSRWERLFELRLPRVLAQRRCRDNPLAPRVDDGARRRIPRHAEAAQDLRAFSQLVIHDKEASAYVARFVNDRRIEPDGALIFACLLDLAQQEEGAQFWWQFAAGAGSATSAYCLYLMHLRRGELRDAEHWAEQVEQLDSVASQYRPRVLQLTTWHMETPARDLAASEPPSAALRDAIDHLGKGCDEDYGLVPQPDPALAERLEEFAAAS</sequence>
<protein>
    <submittedName>
        <fullName evidence="1">Uncharacterized protein</fullName>
    </submittedName>
</protein>
<keyword evidence="2" id="KW-1185">Reference proteome</keyword>
<dbReference type="RefSeq" id="WP_275775799.1">
    <property type="nucleotide sequence ID" value="NZ_BAABDE010000031.1"/>
</dbReference>
<name>A0ABP7J5K6_9ACTN</name>
<dbReference type="EMBL" id="BAABDE010000031">
    <property type="protein sequence ID" value="GAA3834775.1"/>
    <property type="molecule type" value="Genomic_DNA"/>
</dbReference>
<reference evidence="2" key="1">
    <citation type="journal article" date="2019" name="Int. J. Syst. Evol. Microbiol.">
        <title>The Global Catalogue of Microorganisms (GCM) 10K type strain sequencing project: providing services to taxonomists for standard genome sequencing and annotation.</title>
        <authorList>
            <consortium name="The Broad Institute Genomics Platform"/>
            <consortium name="The Broad Institute Genome Sequencing Center for Infectious Disease"/>
            <person name="Wu L."/>
            <person name="Ma J."/>
        </authorList>
    </citation>
    <scope>NUCLEOTIDE SEQUENCE [LARGE SCALE GENOMIC DNA]</scope>
    <source>
        <strain evidence="2">JCM 17138</strain>
    </source>
</reference>
<proteinExistence type="predicted"/>
<gene>
    <name evidence="1" type="ORF">GCM10022403_079450</name>
</gene>
<comment type="caution">
    <text evidence="1">The sequence shown here is derived from an EMBL/GenBank/DDBJ whole genome shotgun (WGS) entry which is preliminary data.</text>
</comment>
<evidence type="ECO:0000313" key="2">
    <source>
        <dbReference type="Proteomes" id="UP001501009"/>
    </source>
</evidence>